<dbReference type="InterPro" id="IPR013083">
    <property type="entry name" value="Znf_RING/FYVE/PHD"/>
</dbReference>
<organism evidence="2 3">
    <name type="scientific">Hypholoma sublateritium (strain FD-334 SS-4)</name>
    <dbReference type="NCBI Taxonomy" id="945553"/>
    <lineage>
        <taxon>Eukaryota</taxon>
        <taxon>Fungi</taxon>
        <taxon>Dikarya</taxon>
        <taxon>Basidiomycota</taxon>
        <taxon>Agaricomycotina</taxon>
        <taxon>Agaricomycetes</taxon>
        <taxon>Agaricomycetidae</taxon>
        <taxon>Agaricales</taxon>
        <taxon>Agaricineae</taxon>
        <taxon>Strophariaceae</taxon>
        <taxon>Hypholoma</taxon>
    </lineage>
</organism>
<dbReference type="STRING" id="945553.A0A0D2PUJ9"/>
<proteinExistence type="predicted"/>
<keyword evidence="3" id="KW-1185">Reference proteome</keyword>
<sequence length="142" mass="15322">MGGTFSPRPPRREGPKPAWSVPPAPGLTLRQRVERREREAGLRCCDISCGLGPSDEDPFTDKVSEAVSAMKQLTIRGKTEEGANACEHRFHSACLVSAERVALRGADTVAEDGQVNVSCPVCRTTGCVKKEEWDEGVVALEA</sequence>
<dbReference type="EMBL" id="KN817544">
    <property type="protein sequence ID" value="KJA23270.1"/>
    <property type="molecule type" value="Genomic_DNA"/>
</dbReference>
<dbReference type="OrthoDB" id="8062037at2759"/>
<evidence type="ECO:0000313" key="2">
    <source>
        <dbReference type="EMBL" id="KJA23270.1"/>
    </source>
</evidence>
<evidence type="ECO:0000256" key="1">
    <source>
        <dbReference type="SAM" id="MobiDB-lite"/>
    </source>
</evidence>
<feature type="region of interest" description="Disordered" evidence="1">
    <location>
        <begin position="1"/>
        <end position="30"/>
    </location>
</feature>
<dbReference type="Gene3D" id="3.30.40.10">
    <property type="entry name" value="Zinc/RING finger domain, C3HC4 (zinc finger)"/>
    <property type="match status" value="1"/>
</dbReference>
<dbReference type="Proteomes" id="UP000054270">
    <property type="component" value="Unassembled WGS sequence"/>
</dbReference>
<name>A0A0D2PUJ9_HYPSF</name>
<dbReference type="OMA" id="ANACEHR"/>
<dbReference type="SUPFAM" id="SSF57850">
    <property type="entry name" value="RING/U-box"/>
    <property type="match status" value="1"/>
</dbReference>
<protein>
    <submittedName>
        <fullName evidence="2">Uncharacterized protein</fullName>
    </submittedName>
</protein>
<reference evidence="3" key="1">
    <citation type="submission" date="2014-04" db="EMBL/GenBank/DDBJ databases">
        <title>Evolutionary Origins and Diversification of the Mycorrhizal Mutualists.</title>
        <authorList>
            <consortium name="DOE Joint Genome Institute"/>
            <consortium name="Mycorrhizal Genomics Consortium"/>
            <person name="Kohler A."/>
            <person name="Kuo A."/>
            <person name="Nagy L.G."/>
            <person name="Floudas D."/>
            <person name="Copeland A."/>
            <person name="Barry K.W."/>
            <person name="Cichocki N."/>
            <person name="Veneault-Fourrey C."/>
            <person name="LaButti K."/>
            <person name="Lindquist E.A."/>
            <person name="Lipzen A."/>
            <person name="Lundell T."/>
            <person name="Morin E."/>
            <person name="Murat C."/>
            <person name="Riley R."/>
            <person name="Ohm R."/>
            <person name="Sun H."/>
            <person name="Tunlid A."/>
            <person name="Henrissat B."/>
            <person name="Grigoriev I.V."/>
            <person name="Hibbett D.S."/>
            <person name="Martin F."/>
        </authorList>
    </citation>
    <scope>NUCLEOTIDE SEQUENCE [LARGE SCALE GENOMIC DNA]</scope>
    <source>
        <strain evidence="3">FD-334 SS-4</strain>
    </source>
</reference>
<gene>
    <name evidence="2" type="ORF">HYPSUDRAFT_137873</name>
</gene>
<accession>A0A0D2PUJ9</accession>
<dbReference type="AlphaFoldDB" id="A0A0D2PUJ9"/>
<evidence type="ECO:0000313" key="3">
    <source>
        <dbReference type="Proteomes" id="UP000054270"/>
    </source>
</evidence>